<feature type="domain" description="DDE Tnp4" evidence="3">
    <location>
        <begin position="37"/>
        <end position="127"/>
    </location>
</feature>
<name>A0AAU9TSR1_EUPED</name>
<dbReference type="Proteomes" id="UP001153954">
    <property type="component" value="Unassembled WGS sequence"/>
</dbReference>
<evidence type="ECO:0000313" key="4">
    <source>
        <dbReference type="EMBL" id="CAH2088923.1"/>
    </source>
</evidence>
<comment type="caution">
    <text evidence="4">The sequence shown here is derived from an EMBL/GenBank/DDBJ whole genome shotgun (WGS) entry which is preliminary data.</text>
</comment>
<evidence type="ECO:0000259" key="3">
    <source>
        <dbReference type="Pfam" id="PF13359"/>
    </source>
</evidence>
<proteinExistence type="predicted"/>
<dbReference type="GO" id="GO:0046872">
    <property type="term" value="F:metal ion binding"/>
    <property type="evidence" value="ECO:0007669"/>
    <property type="project" value="UniProtKB-KW"/>
</dbReference>
<dbReference type="Pfam" id="PF13359">
    <property type="entry name" value="DDE_Tnp_4"/>
    <property type="match status" value="1"/>
</dbReference>
<evidence type="ECO:0000256" key="2">
    <source>
        <dbReference type="ARBA" id="ARBA00022723"/>
    </source>
</evidence>
<accession>A0AAU9TSR1</accession>
<evidence type="ECO:0000256" key="1">
    <source>
        <dbReference type="ARBA" id="ARBA00001968"/>
    </source>
</evidence>
<gene>
    <name evidence="4" type="ORF">EEDITHA_LOCUS5035</name>
</gene>
<dbReference type="EMBL" id="CAKOGL010000007">
    <property type="protein sequence ID" value="CAH2088923.1"/>
    <property type="molecule type" value="Genomic_DNA"/>
</dbReference>
<keyword evidence="5" id="KW-1185">Reference proteome</keyword>
<evidence type="ECO:0000313" key="5">
    <source>
        <dbReference type="Proteomes" id="UP001153954"/>
    </source>
</evidence>
<organism evidence="4 5">
    <name type="scientific">Euphydryas editha</name>
    <name type="common">Edith's checkerspot</name>
    <dbReference type="NCBI Taxonomy" id="104508"/>
    <lineage>
        <taxon>Eukaryota</taxon>
        <taxon>Metazoa</taxon>
        <taxon>Ecdysozoa</taxon>
        <taxon>Arthropoda</taxon>
        <taxon>Hexapoda</taxon>
        <taxon>Insecta</taxon>
        <taxon>Pterygota</taxon>
        <taxon>Neoptera</taxon>
        <taxon>Endopterygota</taxon>
        <taxon>Lepidoptera</taxon>
        <taxon>Glossata</taxon>
        <taxon>Ditrysia</taxon>
        <taxon>Papilionoidea</taxon>
        <taxon>Nymphalidae</taxon>
        <taxon>Nymphalinae</taxon>
        <taxon>Euphydryas</taxon>
    </lineage>
</organism>
<dbReference type="InterPro" id="IPR027806">
    <property type="entry name" value="HARBI1_dom"/>
</dbReference>
<comment type="cofactor">
    <cofactor evidence="1">
        <name>a divalent metal cation</name>
        <dbReference type="ChEBI" id="CHEBI:60240"/>
    </cofactor>
</comment>
<sequence length="132" mass="14888">MVTQAIWPINYRALAAQLYAHFCCGRTSKTIFSDLNTGEEYRNRKGIFYIIVQGVCNADLLLVNVVARWTGSSHDTTVINNSVLKMQCEEGLFGKRWLIGDSAYPCTSYLLTPLINPTSLPEHRYNEAHITS</sequence>
<protein>
    <recommendedName>
        <fullName evidence="3">DDE Tnp4 domain-containing protein</fullName>
    </recommendedName>
</protein>
<dbReference type="AlphaFoldDB" id="A0AAU9TSR1"/>
<keyword evidence="2" id="KW-0479">Metal-binding</keyword>
<reference evidence="4" key="1">
    <citation type="submission" date="2022-03" db="EMBL/GenBank/DDBJ databases">
        <authorList>
            <person name="Tunstrom K."/>
        </authorList>
    </citation>
    <scope>NUCLEOTIDE SEQUENCE</scope>
</reference>